<name>A0ABN4N668_9GAMM</name>
<proteinExistence type="predicted"/>
<evidence type="ECO:0000313" key="2">
    <source>
        <dbReference type="EMBL" id="AMT96514.1"/>
    </source>
</evidence>
<dbReference type="Proteomes" id="UP000076104">
    <property type="component" value="Chromosome"/>
</dbReference>
<reference evidence="2 3" key="1">
    <citation type="submission" date="2016-03" db="EMBL/GenBank/DDBJ databases">
        <title>Genome sequencing of Psychrobacter alimentarius PAMC 27889.</title>
        <authorList>
            <person name="Lee J."/>
            <person name="Kim O.-S."/>
        </authorList>
    </citation>
    <scope>NUCLEOTIDE SEQUENCE [LARGE SCALE GENOMIC DNA]</scope>
    <source>
        <strain evidence="2 3">PAMC 27889</strain>
    </source>
</reference>
<accession>A0ABN4N668</accession>
<evidence type="ECO:0000313" key="3">
    <source>
        <dbReference type="Proteomes" id="UP000076104"/>
    </source>
</evidence>
<dbReference type="GeneID" id="33059575"/>
<protein>
    <submittedName>
        <fullName evidence="2">Uncharacterized protein</fullName>
    </submittedName>
</protein>
<keyword evidence="3" id="KW-1185">Reference proteome</keyword>
<evidence type="ECO:0000256" key="1">
    <source>
        <dbReference type="SAM" id="Coils"/>
    </source>
</evidence>
<organism evidence="2 3">
    <name type="scientific">Psychrobacter alimentarius</name>
    <dbReference type="NCBI Taxonomy" id="261164"/>
    <lineage>
        <taxon>Bacteria</taxon>
        <taxon>Pseudomonadati</taxon>
        <taxon>Pseudomonadota</taxon>
        <taxon>Gammaproteobacteria</taxon>
        <taxon>Moraxellales</taxon>
        <taxon>Moraxellaceae</taxon>
        <taxon>Psychrobacter</taxon>
    </lineage>
</organism>
<gene>
    <name evidence="2" type="ORF">A3K91_0899</name>
</gene>
<sequence>MTDNTKKLSMYLDQNALDKLRKRGTDAHFFALRDKYNFVYSNGTLREVHKAGINADDSQKIAEFITVLTKLEATYFQLPDISSNVDARPYECIDTPCNVYLKFVDEDLRYDEFTQPMEKVGLAVYNGIEDYDEFSDIQISSMSSLNDFLSDNLATLELENANCTDKNIKPHLEAYIDLCHQRMQFLESQLHDFQKDIRLMNEKFKEANQDQSMSKAFRDAYCINVDNLKKIEGFNALSRIFAYLDEVKPKSFPPLRELYKDIFDEDKRIFNRIFIIYDFLNLIGYYPDESLNKENKFLRSNLDRNHAALGCFCDIFVTHDKRFIKKMKVIYEHFNIATKIYDIEVLDDQTSFKVLYDLAEGII</sequence>
<keyword evidence="1" id="KW-0175">Coiled coil</keyword>
<dbReference type="RefSeq" id="WP_062844195.1">
    <property type="nucleotide sequence ID" value="NZ_CP014945.1"/>
</dbReference>
<feature type="coiled-coil region" evidence="1">
    <location>
        <begin position="146"/>
        <end position="210"/>
    </location>
</feature>
<dbReference type="EMBL" id="CP014945">
    <property type="protein sequence ID" value="AMT96514.1"/>
    <property type="molecule type" value="Genomic_DNA"/>
</dbReference>